<evidence type="ECO:0000256" key="3">
    <source>
        <dbReference type="ARBA" id="ARBA00022917"/>
    </source>
</evidence>
<dbReference type="GO" id="GO:0043022">
    <property type="term" value="F:ribosome binding"/>
    <property type="evidence" value="ECO:0007669"/>
    <property type="project" value="TreeGrafter"/>
</dbReference>
<sequence length="242" mass="27150">MSSFIAFRSAALSLLRPRTHTTTCVHPFLSRGSKKLAASKTLPRDEAIEHPIVQLVDPTTGRLNEPTPLRTILASLDRRKQFVELVSLTPGPLVKIFSKSEVRQHAQEAAMKARVSARKNIHKEVQLTWSAAPGDLAHKLGKIRQELERGARVDLVFTRKKNQTPLSIPDMQARALEVVEELADVSKEWKEREVRANMTAIFLQGSGESEPVGRKRVVLHKGPKQKKQKEEDGQAMADIYQD</sequence>
<dbReference type="InterPro" id="IPR036788">
    <property type="entry name" value="T_IF-3_C_sf"/>
</dbReference>
<feature type="region of interest" description="Disordered" evidence="4">
    <location>
        <begin position="212"/>
        <end position="242"/>
    </location>
</feature>
<dbReference type="InterPro" id="IPR001288">
    <property type="entry name" value="Translation_initiation_fac_3"/>
</dbReference>
<organism evidence="5 6">
    <name type="scientific">Tricholomella constricta</name>
    <dbReference type="NCBI Taxonomy" id="117010"/>
    <lineage>
        <taxon>Eukaryota</taxon>
        <taxon>Fungi</taxon>
        <taxon>Dikarya</taxon>
        <taxon>Basidiomycota</taxon>
        <taxon>Agaricomycotina</taxon>
        <taxon>Agaricomycetes</taxon>
        <taxon>Agaricomycetidae</taxon>
        <taxon>Agaricales</taxon>
        <taxon>Tricholomatineae</taxon>
        <taxon>Lyophyllaceae</taxon>
        <taxon>Tricholomella</taxon>
    </lineage>
</organism>
<protein>
    <recommendedName>
        <fullName evidence="7">Translation initiation factor 3 N-terminal domain-containing protein</fullName>
    </recommendedName>
</protein>
<evidence type="ECO:0000313" key="5">
    <source>
        <dbReference type="EMBL" id="KAF5371938.1"/>
    </source>
</evidence>
<dbReference type="PANTHER" id="PTHR10938:SF0">
    <property type="entry name" value="TRANSLATION INITIATION FACTOR IF-3, MITOCHONDRIAL"/>
    <property type="match status" value="1"/>
</dbReference>
<comment type="caution">
    <text evidence="5">The sequence shown here is derived from an EMBL/GenBank/DDBJ whole genome shotgun (WGS) entry which is preliminary data.</text>
</comment>
<name>A0A8H5GVP3_9AGAR</name>
<keyword evidence="6" id="KW-1185">Reference proteome</keyword>
<comment type="similarity">
    <text evidence="1">Belongs to the IF-3 family.</text>
</comment>
<dbReference type="GO" id="GO:0032790">
    <property type="term" value="P:ribosome disassembly"/>
    <property type="evidence" value="ECO:0007669"/>
    <property type="project" value="TreeGrafter"/>
</dbReference>
<dbReference type="Proteomes" id="UP000565441">
    <property type="component" value="Unassembled WGS sequence"/>
</dbReference>
<feature type="compositionally biased region" description="Basic residues" evidence="4">
    <location>
        <begin position="214"/>
        <end position="227"/>
    </location>
</feature>
<dbReference type="OrthoDB" id="21573at2759"/>
<dbReference type="AlphaFoldDB" id="A0A8H5GVP3"/>
<dbReference type="SUPFAM" id="SSF55200">
    <property type="entry name" value="Translation initiation factor IF3, C-terminal domain"/>
    <property type="match status" value="1"/>
</dbReference>
<evidence type="ECO:0000256" key="1">
    <source>
        <dbReference type="ARBA" id="ARBA00005439"/>
    </source>
</evidence>
<gene>
    <name evidence="5" type="ORF">D9615_008083</name>
</gene>
<evidence type="ECO:0000313" key="6">
    <source>
        <dbReference type="Proteomes" id="UP000565441"/>
    </source>
</evidence>
<reference evidence="5 6" key="1">
    <citation type="journal article" date="2020" name="ISME J.">
        <title>Uncovering the hidden diversity of litter-decomposition mechanisms in mushroom-forming fungi.</title>
        <authorList>
            <person name="Floudas D."/>
            <person name="Bentzer J."/>
            <person name="Ahren D."/>
            <person name="Johansson T."/>
            <person name="Persson P."/>
            <person name="Tunlid A."/>
        </authorList>
    </citation>
    <scope>NUCLEOTIDE SEQUENCE [LARGE SCALE GENOMIC DNA]</scope>
    <source>
        <strain evidence="5 6">CBS 661.87</strain>
    </source>
</reference>
<proteinExistence type="inferred from homology"/>
<dbReference type="GO" id="GO:0003743">
    <property type="term" value="F:translation initiation factor activity"/>
    <property type="evidence" value="ECO:0007669"/>
    <property type="project" value="UniProtKB-KW"/>
</dbReference>
<accession>A0A8H5GVP3</accession>
<dbReference type="EMBL" id="JAACJP010000044">
    <property type="protein sequence ID" value="KAF5371938.1"/>
    <property type="molecule type" value="Genomic_DNA"/>
</dbReference>
<dbReference type="PANTHER" id="PTHR10938">
    <property type="entry name" value="TRANSLATION INITIATION FACTOR IF-3"/>
    <property type="match status" value="1"/>
</dbReference>
<keyword evidence="2" id="KW-0396">Initiation factor</keyword>
<evidence type="ECO:0008006" key="7">
    <source>
        <dbReference type="Google" id="ProtNLM"/>
    </source>
</evidence>
<dbReference type="Gene3D" id="3.30.110.10">
    <property type="entry name" value="Translation initiation factor 3 (IF-3), C-terminal domain"/>
    <property type="match status" value="1"/>
</dbReference>
<evidence type="ECO:0000256" key="4">
    <source>
        <dbReference type="SAM" id="MobiDB-lite"/>
    </source>
</evidence>
<dbReference type="GO" id="GO:0070124">
    <property type="term" value="P:mitochondrial translational initiation"/>
    <property type="evidence" value="ECO:0007669"/>
    <property type="project" value="TreeGrafter"/>
</dbReference>
<evidence type="ECO:0000256" key="2">
    <source>
        <dbReference type="ARBA" id="ARBA00022540"/>
    </source>
</evidence>
<dbReference type="GO" id="GO:0005739">
    <property type="term" value="C:mitochondrion"/>
    <property type="evidence" value="ECO:0007669"/>
    <property type="project" value="TreeGrafter"/>
</dbReference>
<keyword evidence="3" id="KW-0648">Protein biosynthesis</keyword>